<evidence type="ECO:0000313" key="6">
    <source>
        <dbReference type="EMBL" id="GAB0134278.1"/>
    </source>
</evidence>
<name>A0ABQ0CLF1_9HYPO</name>
<dbReference type="InterPro" id="IPR036188">
    <property type="entry name" value="FAD/NAD-bd_sf"/>
</dbReference>
<keyword evidence="3" id="KW-0274">FAD</keyword>
<dbReference type="EMBL" id="BAAFGZ010000074">
    <property type="protein sequence ID" value="GAB0134278.1"/>
    <property type="molecule type" value="Genomic_DNA"/>
</dbReference>
<comment type="similarity">
    <text evidence="1">Belongs to the FAD-binding monooxygenase family.</text>
</comment>
<dbReference type="InterPro" id="IPR051209">
    <property type="entry name" value="FAD-bind_Monooxygenase_sf"/>
</dbReference>
<organism evidence="6 7">
    <name type="scientific">Epichloe bromicola</name>
    <dbReference type="NCBI Taxonomy" id="79588"/>
    <lineage>
        <taxon>Eukaryota</taxon>
        <taxon>Fungi</taxon>
        <taxon>Dikarya</taxon>
        <taxon>Ascomycota</taxon>
        <taxon>Pezizomycotina</taxon>
        <taxon>Sordariomycetes</taxon>
        <taxon>Hypocreomycetidae</taxon>
        <taxon>Hypocreales</taxon>
        <taxon>Clavicipitaceae</taxon>
        <taxon>Epichloe</taxon>
    </lineage>
</organism>
<evidence type="ECO:0000256" key="1">
    <source>
        <dbReference type="ARBA" id="ARBA00010139"/>
    </source>
</evidence>
<dbReference type="PANTHER" id="PTHR42877:SF6">
    <property type="entry name" value="MONOOXYGENASE, PUTATIVE (AFU_ORTHOLOGUE AFUA_3G15050)-RELATED"/>
    <property type="match status" value="1"/>
</dbReference>
<proteinExistence type="inferred from homology"/>
<gene>
    <name evidence="6" type="primary">g2657</name>
    <name evidence="6" type="ORF">EsDP_00002657</name>
</gene>
<reference evidence="7" key="1">
    <citation type="submission" date="2024-06" db="EMBL/GenBank/DDBJ databases">
        <title>Draft Genome Sequences of Epichloe bromicola Strains Isolated from Elymus ciliaris.</title>
        <authorList>
            <consortium name="Epichloe bromicola genome sequencing consortium"/>
            <person name="Miura A."/>
            <person name="Imano S."/>
            <person name="Ashida A."/>
            <person name="Sato I."/>
            <person name="Chiba S."/>
            <person name="Tanaka A."/>
            <person name="Camagna M."/>
            <person name="Takemoto D."/>
        </authorList>
    </citation>
    <scope>NUCLEOTIDE SEQUENCE [LARGE SCALE GENOMIC DNA]</scope>
    <source>
        <strain evidence="7">DP</strain>
    </source>
</reference>
<evidence type="ECO:0000256" key="3">
    <source>
        <dbReference type="ARBA" id="ARBA00022827"/>
    </source>
</evidence>
<keyword evidence="4" id="KW-0560">Oxidoreductase</keyword>
<evidence type="ECO:0000313" key="7">
    <source>
        <dbReference type="Proteomes" id="UP001562357"/>
    </source>
</evidence>
<dbReference type="PANTHER" id="PTHR42877">
    <property type="entry name" value="L-ORNITHINE N(5)-MONOOXYGENASE-RELATED"/>
    <property type="match status" value="1"/>
</dbReference>
<evidence type="ECO:0008006" key="8">
    <source>
        <dbReference type="Google" id="ProtNLM"/>
    </source>
</evidence>
<keyword evidence="2" id="KW-0285">Flavoprotein</keyword>
<evidence type="ECO:0000256" key="2">
    <source>
        <dbReference type="ARBA" id="ARBA00022630"/>
    </source>
</evidence>
<evidence type="ECO:0000256" key="5">
    <source>
        <dbReference type="SAM" id="MobiDB-lite"/>
    </source>
</evidence>
<dbReference type="InterPro" id="IPR020946">
    <property type="entry name" value="Flavin_mOase-like"/>
</dbReference>
<sequence>MASLDAEASLVDRSPMSQPAPHPAGTLLSGGKPGGSGFSYGNVHIPLVNRFIDEPRALRVAVIGGGLAGILAGILLPAKVPGIQLQIFEKNQDFGGTWLENVYPGVRCDIPSHVYQSTFAPKKDWSDKFAPGAEIRDYWQSVAREYGVYKLARFRHRVRAATWRSSTGAWALEVVEEGTGSVLERDFDFVISATGLFNDWKLPEYAGLSDYKGHLRHASNWDPSYDPAGKSVAVIGNGASGIQIVANLQGKVSRLDHYARSKTWIATSWAGDDRSFEAQPIPDAEQEAFRDEDAYLGFRKAVEDKYWRRFDTFFRGTADNSELRDSFTKTMTQRLASRPELAGRLLPDFSPNCRRLTPGPGYLEAIVRENVAFIQTGIRRFTETGIETDDGKHRAVDAVICATGSRSDLIPSFPITAHGKSLGDLWRSDGDHGFPYTYLGVAAPGFPNLLFLHGPHGTGPSGTVPHAVESQLTYFAKILRKASREGIKSIDADAKAADDFVQYCDAFFATTVLSDSCSSWYNGATPGGRVYGIWPGSAAHLSAVRKEPRWEDFNYEHLGEGGNRFAWHFGNGKTRKEADPQSDMTCYLQKPGDVKLEELYEKWWELP</sequence>
<accession>A0ABQ0CLF1</accession>
<keyword evidence="7" id="KW-1185">Reference proteome</keyword>
<dbReference type="Pfam" id="PF00743">
    <property type="entry name" value="FMO-like"/>
    <property type="match status" value="1"/>
</dbReference>
<dbReference type="SUPFAM" id="SSF51905">
    <property type="entry name" value="FAD/NAD(P)-binding domain"/>
    <property type="match status" value="3"/>
</dbReference>
<dbReference type="Gene3D" id="3.50.50.60">
    <property type="entry name" value="FAD/NAD(P)-binding domain"/>
    <property type="match status" value="2"/>
</dbReference>
<evidence type="ECO:0000256" key="4">
    <source>
        <dbReference type="ARBA" id="ARBA00023002"/>
    </source>
</evidence>
<comment type="caution">
    <text evidence="6">The sequence shown here is derived from an EMBL/GenBank/DDBJ whole genome shotgun (WGS) entry which is preliminary data.</text>
</comment>
<dbReference type="Proteomes" id="UP001562357">
    <property type="component" value="Unassembled WGS sequence"/>
</dbReference>
<feature type="region of interest" description="Disordered" evidence="5">
    <location>
        <begin position="1"/>
        <end position="28"/>
    </location>
</feature>
<protein>
    <recommendedName>
        <fullName evidence="8">Flavin-binding monooxygenase</fullName>
    </recommendedName>
</protein>